<protein>
    <submittedName>
        <fullName evidence="1">Uncharacterized protein</fullName>
    </submittedName>
</protein>
<name>A0A2P5C6R1_TREOI</name>
<dbReference type="OrthoDB" id="1470350at2759"/>
<keyword evidence="2" id="KW-1185">Reference proteome</keyword>
<dbReference type="AlphaFoldDB" id="A0A2P5C6R1"/>
<gene>
    <name evidence="1" type="ORF">TorRG33x02_295230</name>
</gene>
<evidence type="ECO:0000313" key="1">
    <source>
        <dbReference type="EMBL" id="PON56762.1"/>
    </source>
</evidence>
<comment type="caution">
    <text evidence="1">The sequence shown here is derived from an EMBL/GenBank/DDBJ whole genome shotgun (WGS) entry which is preliminary data.</text>
</comment>
<dbReference type="InParanoid" id="A0A2P5C6R1"/>
<sequence length="71" mass="8671">MEIEYIYYMAYATRQNALYLGRRCQRFPPRKMAQQWNFSTRIAGLRIYLEKEFAYRQMKIILMALLPLQLS</sequence>
<reference evidence="2" key="1">
    <citation type="submission" date="2016-06" db="EMBL/GenBank/DDBJ databases">
        <title>Parallel loss of symbiosis genes in relatives of nitrogen-fixing non-legume Parasponia.</title>
        <authorList>
            <person name="Van Velzen R."/>
            <person name="Holmer R."/>
            <person name="Bu F."/>
            <person name="Rutten L."/>
            <person name="Van Zeijl A."/>
            <person name="Liu W."/>
            <person name="Santuari L."/>
            <person name="Cao Q."/>
            <person name="Sharma T."/>
            <person name="Shen D."/>
            <person name="Roswanjaya Y."/>
            <person name="Wardhani T."/>
            <person name="Kalhor M.S."/>
            <person name="Jansen J."/>
            <person name="Van den Hoogen J."/>
            <person name="Gungor B."/>
            <person name="Hartog M."/>
            <person name="Hontelez J."/>
            <person name="Verver J."/>
            <person name="Yang W.-C."/>
            <person name="Schijlen E."/>
            <person name="Repin R."/>
            <person name="Schilthuizen M."/>
            <person name="Schranz E."/>
            <person name="Heidstra R."/>
            <person name="Miyata K."/>
            <person name="Fedorova E."/>
            <person name="Kohlen W."/>
            <person name="Bisseling T."/>
            <person name="Smit S."/>
            <person name="Geurts R."/>
        </authorList>
    </citation>
    <scope>NUCLEOTIDE SEQUENCE [LARGE SCALE GENOMIC DNA]</scope>
    <source>
        <strain evidence="2">cv. RG33-2</strain>
    </source>
</reference>
<evidence type="ECO:0000313" key="2">
    <source>
        <dbReference type="Proteomes" id="UP000237000"/>
    </source>
</evidence>
<accession>A0A2P5C6R1</accession>
<organism evidence="1 2">
    <name type="scientific">Trema orientale</name>
    <name type="common">Charcoal tree</name>
    <name type="synonym">Celtis orientalis</name>
    <dbReference type="NCBI Taxonomy" id="63057"/>
    <lineage>
        <taxon>Eukaryota</taxon>
        <taxon>Viridiplantae</taxon>
        <taxon>Streptophyta</taxon>
        <taxon>Embryophyta</taxon>
        <taxon>Tracheophyta</taxon>
        <taxon>Spermatophyta</taxon>
        <taxon>Magnoliopsida</taxon>
        <taxon>eudicotyledons</taxon>
        <taxon>Gunneridae</taxon>
        <taxon>Pentapetalae</taxon>
        <taxon>rosids</taxon>
        <taxon>fabids</taxon>
        <taxon>Rosales</taxon>
        <taxon>Cannabaceae</taxon>
        <taxon>Trema</taxon>
    </lineage>
</organism>
<dbReference type="EMBL" id="JXTC01000405">
    <property type="protein sequence ID" value="PON56762.1"/>
    <property type="molecule type" value="Genomic_DNA"/>
</dbReference>
<dbReference type="Proteomes" id="UP000237000">
    <property type="component" value="Unassembled WGS sequence"/>
</dbReference>
<proteinExistence type="predicted"/>